<protein>
    <recommendedName>
        <fullName evidence="9">mitogen-activated protein kinase kinase</fullName>
        <ecNumber evidence="9">2.7.12.2</ecNumber>
    </recommendedName>
</protein>
<evidence type="ECO:0000256" key="13">
    <source>
        <dbReference type="SAM" id="MobiDB-lite"/>
    </source>
</evidence>
<reference evidence="15" key="2">
    <citation type="submission" date="2025-08" db="UniProtKB">
        <authorList>
            <consortium name="Ensembl"/>
        </authorList>
    </citation>
    <scope>IDENTIFICATION</scope>
</reference>
<evidence type="ECO:0000256" key="12">
    <source>
        <dbReference type="ARBA" id="ARBA00051693"/>
    </source>
</evidence>
<keyword evidence="3" id="KW-0808">Transferase</keyword>
<gene>
    <name evidence="15" type="primary">MAP2K7</name>
</gene>
<evidence type="ECO:0000313" key="16">
    <source>
        <dbReference type="Proteomes" id="UP000694411"/>
    </source>
</evidence>
<feature type="compositionally biased region" description="Basic and acidic residues" evidence="13">
    <location>
        <begin position="18"/>
        <end position="30"/>
    </location>
</feature>
<keyword evidence="7" id="KW-0829">Tyrosine-protein kinase</keyword>
<evidence type="ECO:0000256" key="11">
    <source>
        <dbReference type="ARBA" id="ARBA00049299"/>
    </source>
</evidence>
<dbReference type="Gene3D" id="3.30.200.20">
    <property type="entry name" value="Phosphorylase Kinase, domain 1"/>
    <property type="match status" value="1"/>
</dbReference>
<evidence type="ECO:0000256" key="6">
    <source>
        <dbReference type="ARBA" id="ARBA00022840"/>
    </source>
</evidence>
<evidence type="ECO:0000256" key="1">
    <source>
        <dbReference type="ARBA" id="ARBA00022527"/>
    </source>
</evidence>
<name>A0A8D2FZ64_THEGE</name>
<evidence type="ECO:0000313" key="15">
    <source>
        <dbReference type="Ensembl" id="ENSTGEP00000027184.1"/>
    </source>
</evidence>
<organism evidence="15 16">
    <name type="scientific">Theropithecus gelada</name>
    <name type="common">Gelada baboon</name>
    <dbReference type="NCBI Taxonomy" id="9565"/>
    <lineage>
        <taxon>Eukaryota</taxon>
        <taxon>Metazoa</taxon>
        <taxon>Chordata</taxon>
        <taxon>Craniata</taxon>
        <taxon>Vertebrata</taxon>
        <taxon>Euteleostomi</taxon>
        <taxon>Mammalia</taxon>
        <taxon>Eutheria</taxon>
        <taxon>Euarchontoglires</taxon>
        <taxon>Primates</taxon>
        <taxon>Haplorrhini</taxon>
        <taxon>Catarrhini</taxon>
        <taxon>Cercopithecidae</taxon>
        <taxon>Cercopithecinae</taxon>
        <taxon>Theropithecus</taxon>
    </lineage>
</organism>
<dbReference type="Proteomes" id="UP000694411">
    <property type="component" value="Chromosome 19"/>
</dbReference>
<evidence type="ECO:0000256" key="8">
    <source>
        <dbReference type="ARBA" id="ARBA00038035"/>
    </source>
</evidence>
<proteinExistence type="inferred from homology"/>
<accession>A0A8D2FZ64</accession>
<dbReference type="AlphaFoldDB" id="A0A8D2FZ64"/>
<evidence type="ECO:0000256" key="2">
    <source>
        <dbReference type="ARBA" id="ARBA00022553"/>
    </source>
</evidence>
<sequence>MAASSLEQKLSRLEAKLKQENREARRRIDLNLDISPQRPRPTLQLPLANDGGSRSPSSESSPQHPTPPARPRHMLGLPSTLFTPRSMESIEIDQKLQEIMKQTGYLTIGGQRYQAEINDLENLGEMGSGTCGQVWKMRFRKTGHVIAVKQMRRSGNKEENKRILMDLDVVLKSHDCPYIVQCFGTFITNTDVFIAMELMGTCAEKLKKRMQGPIPERILGKMTVAVSGRGGVHRAGGLGPVPPVTCTLLCLPADCEGAVLPEGEARCHPPRRQALQHPAGRAGPDQALRLRHQRPPGGLQSQDAERRLRSLHGGEWGPSSGGGVGPGSPAQTWRYIFSSSFCSLSALTPQTPPSQTMTSGPMYGAWASRWWSWQQDSFPTRTARRTLRSSPKSYRKSPRFCPDTWASRGTSSPSSKTALLKITGRDQSIISYLNTASSSATRRWRWTWRPGSRMSWRRLSHRGLAAS</sequence>
<keyword evidence="1" id="KW-0723">Serine/threonine-protein kinase</keyword>
<comment type="catalytic activity">
    <reaction evidence="10">
        <text>L-seryl-[protein] + ATP = O-phospho-L-seryl-[protein] + ADP + H(+)</text>
        <dbReference type="Rhea" id="RHEA:17989"/>
        <dbReference type="Rhea" id="RHEA-COMP:9863"/>
        <dbReference type="Rhea" id="RHEA-COMP:11604"/>
        <dbReference type="ChEBI" id="CHEBI:15378"/>
        <dbReference type="ChEBI" id="CHEBI:29999"/>
        <dbReference type="ChEBI" id="CHEBI:30616"/>
        <dbReference type="ChEBI" id="CHEBI:83421"/>
        <dbReference type="ChEBI" id="CHEBI:456216"/>
        <dbReference type="EC" id="2.7.12.2"/>
    </reaction>
</comment>
<evidence type="ECO:0000256" key="10">
    <source>
        <dbReference type="ARBA" id="ARBA00049014"/>
    </source>
</evidence>
<dbReference type="GO" id="GO:0004708">
    <property type="term" value="F:MAP kinase kinase activity"/>
    <property type="evidence" value="ECO:0007669"/>
    <property type="project" value="UniProtKB-EC"/>
</dbReference>
<dbReference type="EC" id="2.7.12.2" evidence="9"/>
<keyword evidence="4" id="KW-0547">Nucleotide-binding</keyword>
<dbReference type="SUPFAM" id="SSF56112">
    <property type="entry name" value="Protein kinase-like (PK-like)"/>
    <property type="match status" value="1"/>
</dbReference>
<dbReference type="GO" id="GO:0090398">
    <property type="term" value="P:cellular senescence"/>
    <property type="evidence" value="ECO:0007669"/>
    <property type="project" value="UniProtKB-ARBA"/>
</dbReference>
<keyword evidence="6" id="KW-0067">ATP-binding</keyword>
<comment type="catalytic activity">
    <reaction evidence="11">
        <text>L-threonyl-[protein] + ATP = O-phospho-L-threonyl-[protein] + ADP + H(+)</text>
        <dbReference type="Rhea" id="RHEA:46608"/>
        <dbReference type="Rhea" id="RHEA-COMP:11060"/>
        <dbReference type="Rhea" id="RHEA-COMP:11605"/>
        <dbReference type="ChEBI" id="CHEBI:15378"/>
        <dbReference type="ChEBI" id="CHEBI:30013"/>
        <dbReference type="ChEBI" id="CHEBI:30616"/>
        <dbReference type="ChEBI" id="CHEBI:61977"/>
        <dbReference type="ChEBI" id="CHEBI:456216"/>
        <dbReference type="EC" id="2.7.12.2"/>
    </reaction>
</comment>
<keyword evidence="5" id="KW-0418">Kinase</keyword>
<feature type="region of interest" description="Disordered" evidence="13">
    <location>
        <begin position="18"/>
        <end position="76"/>
    </location>
</feature>
<keyword evidence="2" id="KW-0597">Phosphoprotein</keyword>
<evidence type="ECO:0000256" key="9">
    <source>
        <dbReference type="ARBA" id="ARBA00038999"/>
    </source>
</evidence>
<evidence type="ECO:0000256" key="5">
    <source>
        <dbReference type="ARBA" id="ARBA00022777"/>
    </source>
</evidence>
<feature type="compositionally biased region" description="Low complexity" evidence="13">
    <location>
        <begin position="36"/>
        <end position="63"/>
    </location>
</feature>
<dbReference type="PANTHER" id="PTHR47238">
    <property type="entry name" value="MITOGEN-ACTIVATED PROTEIN KINASE KINASE 5"/>
    <property type="match status" value="1"/>
</dbReference>
<dbReference type="Pfam" id="PF00069">
    <property type="entry name" value="Pkinase"/>
    <property type="match status" value="1"/>
</dbReference>
<dbReference type="InterPro" id="IPR052468">
    <property type="entry name" value="Dual_spec_MAPK_kinase"/>
</dbReference>
<dbReference type="PANTHER" id="PTHR47238:SF2">
    <property type="entry name" value="DUAL SPECIFICITY MITOGEN-ACTIVATED PROTEIN KINASE KINASE HEMIPTEROUS"/>
    <property type="match status" value="1"/>
</dbReference>
<comment type="catalytic activity">
    <reaction evidence="12">
        <text>L-tyrosyl-[protein] + ATP = O-phospho-L-tyrosyl-[protein] + ADP + H(+)</text>
        <dbReference type="Rhea" id="RHEA:10596"/>
        <dbReference type="Rhea" id="RHEA-COMP:10136"/>
        <dbReference type="Rhea" id="RHEA-COMP:20101"/>
        <dbReference type="ChEBI" id="CHEBI:15378"/>
        <dbReference type="ChEBI" id="CHEBI:30616"/>
        <dbReference type="ChEBI" id="CHEBI:46858"/>
        <dbReference type="ChEBI" id="CHEBI:61978"/>
        <dbReference type="ChEBI" id="CHEBI:456216"/>
        <dbReference type="EC" id="2.7.12.2"/>
    </reaction>
</comment>
<dbReference type="GO" id="GO:0004674">
    <property type="term" value="F:protein serine/threonine kinase activity"/>
    <property type="evidence" value="ECO:0007669"/>
    <property type="project" value="UniProtKB-KW"/>
</dbReference>
<dbReference type="GO" id="GO:1902531">
    <property type="term" value="P:regulation of intracellular signal transduction"/>
    <property type="evidence" value="ECO:0007669"/>
    <property type="project" value="UniProtKB-ARBA"/>
</dbReference>
<comment type="similarity">
    <text evidence="8">Belongs to the protein kinase superfamily. STE Ser/Thr protein kinase family. MAP kinase kinase subfamily.</text>
</comment>
<evidence type="ECO:0000259" key="14">
    <source>
        <dbReference type="SMART" id="SM00220"/>
    </source>
</evidence>
<dbReference type="GO" id="GO:0005524">
    <property type="term" value="F:ATP binding"/>
    <property type="evidence" value="ECO:0007669"/>
    <property type="project" value="UniProtKB-KW"/>
</dbReference>
<dbReference type="SMART" id="SM00220">
    <property type="entry name" value="S_TKc"/>
    <property type="match status" value="1"/>
</dbReference>
<evidence type="ECO:0000256" key="7">
    <source>
        <dbReference type="ARBA" id="ARBA00023137"/>
    </source>
</evidence>
<dbReference type="GO" id="GO:0004713">
    <property type="term" value="F:protein tyrosine kinase activity"/>
    <property type="evidence" value="ECO:0007669"/>
    <property type="project" value="UniProtKB-KW"/>
</dbReference>
<reference evidence="15" key="3">
    <citation type="submission" date="2025-09" db="UniProtKB">
        <authorList>
            <consortium name="Ensembl"/>
        </authorList>
    </citation>
    <scope>IDENTIFICATION</scope>
</reference>
<dbReference type="Ensembl" id="ENSTGET00000032416.1">
    <property type="protein sequence ID" value="ENSTGEP00000027184.1"/>
    <property type="gene ID" value="ENSTGEG00000021946.1"/>
</dbReference>
<feature type="domain" description="Protein kinase" evidence="14">
    <location>
        <begin position="120"/>
        <end position="465"/>
    </location>
</feature>
<reference evidence="15" key="1">
    <citation type="submission" date="2018-05" db="EMBL/GenBank/DDBJ databases">
        <title>Whole genome of Theropithecus gelada.</title>
        <authorList>
            <person name="Chiou K.L."/>
            <person name="Snyder-Mackler N."/>
        </authorList>
    </citation>
    <scope>NUCLEOTIDE SEQUENCE [LARGE SCALE GENOMIC DNA]</scope>
</reference>
<dbReference type="GO" id="GO:0031098">
    <property type="term" value="P:stress-activated protein kinase signaling cascade"/>
    <property type="evidence" value="ECO:0007669"/>
    <property type="project" value="UniProtKB-ARBA"/>
</dbReference>
<dbReference type="InterPro" id="IPR011009">
    <property type="entry name" value="Kinase-like_dom_sf"/>
</dbReference>
<evidence type="ECO:0000256" key="4">
    <source>
        <dbReference type="ARBA" id="ARBA00022741"/>
    </source>
</evidence>
<keyword evidence="16" id="KW-1185">Reference proteome</keyword>
<dbReference type="FunFam" id="3.30.200.20:FF:000040">
    <property type="entry name" value="Dual specificity mitogen-activated protein kinase kinase"/>
    <property type="match status" value="1"/>
</dbReference>
<dbReference type="InterPro" id="IPR000719">
    <property type="entry name" value="Prot_kinase_dom"/>
</dbReference>
<evidence type="ECO:0000256" key="3">
    <source>
        <dbReference type="ARBA" id="ARBA00022679"/>
    </source>
</evidence>